<proteinExistence type="predicted"/>
<dbReference type="AlphaFoldDB" id="A0A0A9C301"/>
<organism evidence="1">
    <name type="scientific">Arundo donax</name>
    <name type="common">Giant reed</name>
    <name type="synonym">Donax arundinaceus</name>
    <dbReference type="NCBI Taxonomy" id="35708"/>
    <lineage>
        <taxon>Eukaryota</taxon>
        <taxon>Viridiplantae</taxon>
        <taxon>Streptophyta</taxon>
        <taxon>Embryophyta</taxon>
        <taxon>Tracheophyta</taxon>
        <taxon>Spermatophyta</taxon>
        <taxon>Magnoliopsida</taxon>
        <taxon>Liliopsida</taxon>
        <taxon>Poales</taxon>
        <taxon>Poaceae</taxon>
        <taxon>PACMAD clade</taxon>
        <taxon>Arundinoideae</taxon>
        <taxon>Arundineae</taxon>
        <taxon>Arundo</taxon>
    </lineage>
</organism>
<accession>A0A0A9C301</accession>
<protein>
    <submittedName>
        <fullName evidence="1">Uncharacterized protein</fullName>
    </submittedName>
</protein>
<name>A0A0A9C301_ARUDO</name>
<evidence type="ECO:0000313" key="1">
    <source>
        <dbReference type="EMBL" id="JAD70624.1"/>
    </source>
</evidence>
<reference evidence="1" key="1">
    <citation type="submission" date="2014-09" db="EMBL/GenBank/DDBJ databases">
        <authorList>
            <person name="Magalhaes I.L.F."/>
            <person name="Oliveira U."/>
            <person name="Santos F.R."/>
            <person name="Vidigal T.H.D.A."/>
            <person name="Brescovit A.D."/>
            <person name="Santos A.J."/>
        </authorList>
    </citation>
    <scope>NUCLEOTIDE SEQUENCE</scope>
    <source>
        <tissue evidence="1">Shoot tissue taken approximately 20 cm above the soil surface</tissue>
    </source>
</reference>
<sequence>MLVWLLLPKRMEVATTAILHDKAVELIGLKMRV</sequence>
<reference evidence="1" key="2">
    <citation type="journal article" date="2015" name="Data Brief">
        <title>Shoot transcriptome of the giant reed, Arundo donax.</title>
        <authorList>
            <person name="Barrero R.A."/>
            <person name="Guerrero F.D."/>
            <person name="Moolhuijzen P."/>
            <person name="Goolsby J.A."/>
            <person name="Tidwell J."/>
            <person name="Bellgard S.E."/>
            <person name="Bellgard M.I."/>
        </authorList>
    </citation>
    <scope>NUCLEOTIDE SEQUENCE</scope>
    <source>
        <tissue evidence="1">Shoot tissue taken approximately 20 cm above the soil surface</tissue>
    </source>
</reference>
<dbReference type="EMBL" id="GBRH01227271">
    <property type="protein sequence ID" value="JAD70624.1"/>
    <property type="molecule type" value="Transcribed_RNA"/>
</dbReference>